<proteinExistence type="predicted"/>
<feature type="domain" description="Nephrocystin 3-like N-terminal" evidence="2">
    <location>
        <begin position="2"/>
        <end position="138"/>
    </location>
</feature>
<gene>
    <name evidence="3" type="ORF">J7T54_007076</name>
</gene>
<reference evidence="3" key="2">
    <citation type="submission" date="2022-07" db="EMBL/GenBank/DDBJ databases">
        <authorList>
            <person name="Goncalves M.F.M."/>
            <person name="Hilario S."/>
            <person name="Van De Peer Y."/>
            <person name="Esteves A.C."/>
            <person name="Alves A."/>
        </authorList>
    </citation>
    <scope>NUCLEOTIDE SEQUENCE</scope>
    <source>
        <strain evidence="3">MUM 19.33</strain>
    </source>
</reference>
<name>A0A9Q0BIC2_9HYPO</name>
<reference evidence="3" key="1">
    <citation type="journal article" date="2021" name="J Fungi (Basel)">
        <title>Genomic and Metabolomic Analyses of the Marine Fungus Emericellopsis cladophorae: Insights into Saltwater Adaptability Mechanisms and Its Biosynthetic Potential.</title>
        <authorList>
            <person name="Goncalves M.F.M."/>
            <person name="Hilario S."/>
            <person name="Van de Peer Y."/>
            <person name="Esteves A.C."/>
            <person name="Alves A."/>
        </authorList>
    </citation>
    <scope>NUCLEOTIDE SEQUENCE</scope>
    <source>
        <strain evidence="3">MUM 19.33</strain>
    </source>
</reference>
<evidence type="ECO:0000313" key="3">
    <source>
        <dbReference type="EMBL" id="KAI6785434.1"/>
    </source>
</evidence>
<protein>
    <recommendedName>
        <fullName evidence="2">Nephrocystin 3-like N-terminal domain-containing protein</fullName>
    </recommendedName>
</protein>
<dbReference type="OrthoDB" id="674604at2759"/>
<dbReference type="RefSeq" id="XP_051366290.1">
    <property type="nucleotide sequence ID" value="XM_051510521.1"/>
</dbReference>
<evidence type="ECO:0000259" key="2">
    <source>
        <dbReference type="Pfam" id="PF24883"/>
    </source>
</evidence>
<dbReference type="InterPro" id="IPR027417">
    <property type="entry name" value="P-loop_NTPase"/>
</dbReference>
<dbReference type="AlphaFoldDB" id="A0A9Q0BIC2"/>
<comment type="caution">
    <text evidence="3">The sequence shown here is derived from an EMBL/GenBank/DDBJ whole genome shotgun (WGS) entry which is preliminary data.</text>
</comment>
<keyword evidence="1" id="KW-0677">Repeat</keyword>
<accession>A0A9Q0BIC2</accession>
<dbReference type="PANTHER" id="PTHR10039">
    <property type="entry name" value="AMELOGENIN"/>
    <property type="match status" value="1"/>
</dbReference>
<organism evidence="3 4">
    <name type="scientific">Emericellopsis cladophorae</name>
    <dbReference type="NCBI Taxonomy" id="2686198"/>
    <lineage>
        <taxon>Eukaryota</taxon>
        <taxon>Fungi</taxon>
        <taxon>Dikarya</taxon>
        <taxon>Ascomycota</taxon>
        <taxon>Pezizomycotina</taxon>
        <taxon>Sordariomycetes</taxon>
        <taxon>Hypocreomycetidae</taxon>
        <taxon>Hypocreales</taxon>
        <taxon>Bionectriaceae</taxon>
        <taxon>Emericellopsis</taxon>
    </lineage>
</organism>
<dbReference type="PANTHER" id="PTHR10039:SF17">
    <property type="entry name" value="FUNGAL STAND N-TERMINAL GOODBYE DOMAIN-CONTAINING PROTEIN-RELATED"/>
    <property type="match status" value="1"/>
</dbReference>
<dbReference type="Proteomes" id="UP001055219">
    <property type="component" value="Unassembled WGS sequence"/>
</dbReference>
<evidence type="ECO:0000313" key="4">
    <source>
        <dbReference type="Proteomes" id="UP001055219"/>
    </source>
</evidence>
<sequence>MAGTGKSTISRTVALSLAKEKRLGASFFFKRGEADRGNMAKFFPTIAADLVRGEPAIARCLKGVIEREPAIFRKAMREQFDKLFLEPLSITPRKQSLVVVVDALDECEQENDVKLMIRLFSQASSLQSVQVKVFLTSRPELPIRLGFKVVEGKYQDLTIHNIPSTVVEHDISVFLQHELASIRGEFNTSVQEYRRLAADWPGQSNIQSLVQMTSPPFIFAATVCRFVNDRRCGNPKEQLGEVLLFRTKSQASQLDATYMPVLNKLIDGVNTKQCDQIFQHFRDIIGSIIILAKPLSTAALGQILRIPINVFHPRFSTLVCIGSITSKAQAITTVTANEFTPS</sequence>
<dbReference type="EMBL" id="JAGIXG020000002">
    <property type="protein sequence ID" value="KAI6785434.1"/>
    <property type="molecule type" value="Genomic_DNA"/>
</dbReference>
<dbReference type="Gene3D" id="3.40.50.300">
    <property type="entry name" value="P-loop containing nucleotide triphosphate hydrolases"/>
    <property type="match status" value="1"/>
</dbReference>
<dbReference type="InterPro" id="IPR056884">
    <property type="entry name" value="NPHP3-like_N"/>
</dbReference>
<dbReference type="Pfam" id="PF24883">
    <property type="entry name" value="NPHP3_N"/>
    <property type="match status" value="1"/>
</dbReference>
<dbReference type="GeneID" id="75833553"/>
<evidence type="ECO:0000256" key="1">
    <source>
        <dbReference type="ARBA" id="ARBA00022737"/>
    </source>
</evidence>
<keyword evidence="4" id="KW-1185">Reference proteome</keyword>